<evidence type="ECO:0000256" key="4">
    <source>
        <dbReference type="ARBA" id="ARBA00023172"/>
    </source>
</evidence>
<evidence type="ECO:0000259" key="10">
    <source>
        <dbReference type="Pfam" id="PF15412"/>
    </source>
</evidence>
<evidence type="ECO:0000313" key="11">
    <source>
        <dbReference type="EMBL" id="PKX97130.1"/>
    </source>
</evidence>
<feature type="compositionally biased region" description="Acidic residues" evidence="8">
    <location>
        <begin position="224"/>
        <end position="233"/>
    </location>
</feature>
<feature type="region of interest" description="Disordered" evidence="8">
    <location>
        <begin position="1"/>
        <end position="90"/>
    </location>
</feature>
<dbReference type="VEuPathDB" id="FungiDB:P174DRAFT_501765"/>
<dbReference type="InterPro" id="IPR027786">
    <property type="entry name" value="Nse4/EID"/>
</dbReference>
<dbReference type="GO" id="GO:0006281">
    <property type="term" value="P:DNA repair"/>
    <property type="evidence" value="ECO:0007669"/>
    <property type="project" value="UniProtKB-UniRule"/>
</dbReference>
<dbReference type="InterPro" id="IPR014854">
    <property type="entry name" value="Nse4_C"/>
</dbReference>
<evidence type="ECO:0000256" key="2">
    <source>
        <dbReference type="ARBA" id="ARBA00008997"/>
    </source>
</evidence>
<evidence type="ECO:0000256" key="3">
    <source>
        <dbReference type="ARBA" id="ARBA00022763"/>
    </source>
</evidence>
<gene>
    <name evidence="11" type="ORF">P174DRAFT_501765</name>
</gene>
<keyword evidence="5 7" id="KW-0234">DNA repair</keyword>
<feature type="compositionally biased region" description="Polar residues" evidence="8">
    <location>
        <begin position="37"/>
        <end position="48"/>
    </location>
</feature>
<keyword evidence="6 7" id="KW-0539">Nucleus</keyword>
<evidence type="ECO:0000256" key="8">
    <source>
        <dbReference type="SAM" id="MobiDB-lite"/>
    </source>
</evidence>
<name>A0A2I1CHQ5_ASPN1</name>
<dbReference type="EMBL" id="MSZS01000002">
    <property type="protein sequence ID" value="PKX97130.1"/>
    <property type="molecule type" value="Genomic_DNA"/>
</dbReference>
<dbReference type="Pfam" id="PF15412">
    <property type="entry name" value="Nse4-Nse3_bdg"/>
    <property type="match status" value="1"/>
</dbReference>
<comment type="similarity">
    <text evidence="2 7">Belongs to the NSE4 family.</text>
</comment>
<keyword evidence="3 7" id="KW-0227">DNA damage</keyword>
<keyword evidence="4 7" id="KW-0233">DNA recombination</keyword>
<dbReference type="GeneID" id="36538383"/>
<dbReference type="OrthoDB" id="361242at2759"/>
<feature type="domain" description="Non-structural maintenance of chromosome element 4 C-terminal" evidence="9">
    <location>
        <begin position="358"/>
        <end position="445"/>
    </location>
</feature>
<dbReference type="PANTHER" id="PTHR16140:SF0">
    <property type="entry name" value="NON-STRUCTURAL MAINTENANCE OF CHROMOSOMES ELEMENT 4"/>
    <property type="match status" value="1"/>
</dbReference>
<feature type="domain" description="Nse4/EID protein Nse3/MAGE-binding" evidence="10">
    <location>
        <begin position="156"/>
        <end position="199"/>
    </location>
</feature>
<comment type="subunit">
    <text evidence="7">Component of the SMC5-SMC6 complex.</text>
</comment>
<proteinExistence type="inferred from homology"/>
<feature type="compositionally biased region" description="Basic and acidic residues" evidence="8">
    <location>
        <begin position="1"/>
        <end position="12"/>
    </location>
</feature>
<dbReference type="Proteomes" id="UP000234474">
    <property type="component" value="Unassembled WGS sequence"/>
</dbReference>
<dbReference type="Pfam" id="PF08743">
    <property type="entry name" value="Nse4_C"/>
    <property type="match status" value="1"/>
</dbReference>
<sequence>MAGIARAREAESRSSSPESSSDKENRQNSSRPRKRAQTQTMASSGTNAKRQRLAQRASNIQGSQSQSSQSQRSDKDKRYYDPDQDENERRRIRRELRELHRELNGNSALSRHSYKLQASNCRNEYMQAGNIGIRETIEKANEIFQNVKQTSDATIDSRLLVTAANLGYKKTAQFTLGDASAGIDVDEFVSKCISFMRRGPSDPDAALSSTQRRRPRPSGRSQADPDESDDETGDAMNWDWLGRAACLRHNSRPSVSGFLLGPLSVQKRTRLVTQRRARERIDPSQAVRPQELQEKDLDRQETSNLTTMCANINKLLAETVTHGQNTVDRILSQMEEEPTEELVQEVMAKYHVADDGGVPLFHFCINPRSFGQSVENLFYVSFLVRDGTVGISTDSRQLPTLHPSKPYAPSEAQKKGVQKHQAIFSLDFETWRQLIDVYDIKESIIKHRPKSRHSRRAVVGTVERHLSFFVSDVWLLYRSDTHVVLDVIFILKLQ</sequence>
<evidence type="ECO:0000256" key="5">
    <source>
        <dbReference type="ARBA" id="ARBA00023204"/>
    </source>
</evidence>
<dbReference type="GO" id="GO:0005634">
    <property type="term" value="C:nucleus"/>
    <property type="evidence" value="ECO:0007669"/>
    <property type="project" value="UniProtKB-SubCell"/>
</dbReference>
<organism evidence="11 12">
    <name type="scientific">Aspergillus novofumigatus (strain IBT 16806)</name>
    <dbReference type="NCBI Taxonomy" id="1392255"/>
    <lineage>
        <taxon>Eukaryota</taxon>
        <taxon>Fungi</taxon>
        <taxon>Dikarya</taxon>
        <taxon>Ascomycota</taxon>
        <taxon>Pezizomycotina</taxon>
        <taxon>Eurotiomycetes</taxon>
        <taxon>Eurotiomycetidae</taxon>
        <taxon>Eurotiales</taxon>
        <taxon>Aspergillaceae</taxon>
        <taxon>Aspergillus</taxon>
        <taxon>Aspergillus subgen. Fumigati</taxon>
    </lineage>
</organism>
<protein>
    <recommendedName>
        <fullName evidence="7">Non-structural maintenance of chromosomes element 4</fullName>
    </recommendedName>
</protein>
<comment type="function">
    <text evidence="7">Component of the SMC5-SMC6 complex, that promotes sister chromatid alignment after DNA damage and facilitates double-stranded DNA breaks (DSBs) repair via homologous recombination between sister chromatids.</text>
</comment>
<feature type="compositionally biased region" description="Low complexity" evidence="8">
    <location>
        <begin position="61"/>
        <end position="71"/>
    </location>
</feature>
<dbReference type="OMA" id="FMGINRT"/>
<comment type="caution">
    <text evidence="11">The sequence shown here is derived from an EMBL/GenBank/DDBJ whole genome shotgun (WGS) entry which is preliminary data.</text>
</comment>
<dbReference type="InterPro" id="IPR029225">
    <property type="entry name" value="Nse4_Nse3-bd"/>
</dbReference>
<dbReference type="STRING" id="1392255.A0A2I1CHQ5"/>
<accession>A0A2I1CHQ5</accession>
<evidence type="ECO:0000259" key="9">
    <source>
        <dbReference type="Pfam" id="PF08743"/>
    </source>
</evidence>
<dbReference type="GO" id="GO:0030915">
    <property type="term" value="C:Smc5-Smc6 complex"/>
    <property type="evidence" value="ECO:0007669"/>
    <property type="project" value="UniProtKB-UniRule"/>
</dbReference>
<comment type="subcellular location">
    <subcellularLocation>
        <location evidence="1 7">Nucleus</location>
    </subcellularLocation>
</comment>
<dbReference type="AlphaFoldDB" id="A0A2I1CHQ5"/>
<keyword evidence="12" id="KW-1185">Reference proteome</keyword>
<dbReference type="GO" id="GO:0006310">
    <property type="term" value="P:DNA recombination"/>
    <property type="evidence" value="ECO:0007669"/>
    <property type="project" value="UniProtKB-UniRule"/>
</dbReference>
<reference evidence="12" key="1">
    <citation type="journal article" date="2018" name="Proc. Natl. Acad. Sci. U.S.A.">
        <title>Linking secondary metabolites to gene clusters through genome sequencing of six diverse Aspergillus species.</title>
        <authorList>
            <person name="Kaerboelling I."/>
            <person name="Vesth T.C."/>
            <person name="Frisvad J.C."/>
            <person name="Nybo J.L."/>
            <person name="Theobald S."/>
            <person name="Kuo A."/>
            <person name="Bowyer P."/>
            <person name="Matsuda Y."/>
            <person name="Mondo S."/>
            <person name="Lyhne E.K."/>
            <person name="Kogle M.E."/>
            <person name="Clum A."/>
            <person name="Lipzen A."/>
            <person name="Salamov A."/>
            <person name="Ngan C.Y."/>
            <person name="Daum C."/>
            <person name="Chiniquy J."/>
            <person name="Barry K."/>
            <person name="LaButti K."/>
            <person name="Haridas S."/>
            <person name="Simmons B.A."/>
            <person name="Magnuson J.K."/>
            <person name="Mortensen U.H."/>
            <person name="Larsen T.O."/>
            <person name="Grigoriev I.V."/>
            <person name="Baker S.E."/>
            <person name="Andersen M.R."/>
        </authorList>
    </citation>
    <scope>NUCLEOTIDE SEQUENCE [LARGE SCALE GENOMIC DNA]</scope>
    <source>
        <strain evidence="12">IBT 16806</strain>
    </source>
</reference>
<evidence type="ECO:0000256" key="6">
    <source>
        <dbReference type="ARBA" id="ARBA00023242"/>
    </source>
</evidence>
<dbReference type="PANTHER" id="PTHR16140">
    <property type="entry name" value="NON-STRUCTURAL MAINTENANCE OF CHROMOSOMES ELEMENT 4"/>
    <property type="match status" value="1"/>
</dbReference>
<evidence type="ECO:0000256" key="1">
    <source>
        <dbReference type="ARBA" id="ARBA00004123"/>
    </source>
</evidence>
<evidence type="ECO:0000313" key="12">
    <source>
        <dbReference type="Proteomes" id="UP000234474"/>
    </source>
</evidence>
<dbReference type="RefSeq" id="XP_024685725.1">
    <property type="nucleotide sequence ID" value="XM_024831046.1"/>
</dbReference>
<feature type="region of interest" description="Disordered" evidence="8">
    <location>
        <begin position="200"/>
        <end position="235"/>
    </location>
</feature>
<feature type="compositionally biased region" description="Basic and acidic residues" evidence="8">
    <location>
        <begin position="72"/>
        <end position="81"/>
    </location>
</feature>
<evidence type="ECO:0000256" key="7">
    <source>
        <dbReference type="RuleBase" id="RU365071"/>
    </source>
</evidence>